<gene>
    <name evidence="2" type="ORF">PVT71_14035</name>
</gene>
<proteinExistence type="predicted"/>
<keyword evidence="1" id="KW-0812">Transmembrane</keyword>
<dbReference type="EMBL" id="CP123384">
    <property type="protein sequence ID" value="XCC93583.1"/>
    <property type="molecule type" value="Genomic_DNA"/>
</dbReference>
<sequence>MSMGETHSHEEGALRGQLLRVLGQMVGFTLALAAFALWLVPEAGEGLSLARLALSLVLLLGGMASVLGCAERR</sequence>
<feature type="transmembrane region" description="Helical" evidence="1">
    <location>
        <begin position="52"/>
        <end position="70"/>
    </location>
</feature>
<evidence type="ECO:0000313" key="2">
    <source>
        <dbReference type="EMBL" id="XCC93583.1"/>
    </source>
</evidence>
<name>A0AAU8AFS1_9RHOB</name>
<keyword evidence="1" id="KW-1133">Transmembrane helix</keyword>
<protein>
    <submittedName>
        <fullName evidence="2">Uncharacterized protein</fullName>
    </submittedName>
</protein>
<reference evidence="2" key="1">
    <citation type="submission" date="2023-02" db="EMBL/GenBank/DDBJ databases">
        <title>Description and genomic characterization of Salipiger bruguierae sp. nov., isolated from the sediment of mangrove plant Bruguiera sexangula.</title>
        <authorList>
            <person name="Long M."/>
        </authorList>
    </citation>
    <scope>NUCLEOTIDE SEQUENCE</scope>
    <source>
        <strain evidence="2">H15</strain>
    </source>
</reference>
<evidence type="ECO:0000256" key="1">
    <source>
        <dbReference type="SAM" id="Phobius"/>
    </source>
</evidence>
<dbReference type="AlphaFoldDB" id="A0AAU8AFS1"/>
<dbReference type="RefSeq" id="WP_353472408.1">
    <property type="nucleotide sequence ID" value="NZ_CP123384.1"/>
</dbReference>
<feature type="transmembrane region" description="Helical" evidence="1">
    <location>
        <begin position="21"/>
        <end position="40"/>
    </location>
</feature>
<organism evidence="2">
    <name type="scientific">Alloyangia sp. H15</name>
    <dbReference type="NCBI Taxonomy" id="3029062"/>
    <lineage>
        <taxon>Bacteria</taxon>
        <taxon>Pseudomonadati</taxon>
        <taxon>Pseudomonadota</taxon>
        <taxon>Alphaproteobacteria</taxon>
        <taxon>Rhodobacterales</taxon>
        <taxon>Roseobacteraceae</taxon>
        <taxon>Alloyangia</taxon>
    </lineage>
</organism>
<accession>A0AAU8AFS1</accession>
<keyword evidence="1" id="KW-0472">Membrane</keyword>